<name>A0A6B3STR9_9BURK</name>
<evidence type="ECO:0000313" key="1">
    <source>
        <dbReference type="EMBL" id="NEX62765.1"/>
    </source>
</evidence>
<dbReference type="InterPro" id="IPR008554">
    <property type="entry name" value="Glutaredoxin-like"/>
</dbReference>
<gene>
    <name evidence="1" type="ORF">G3574_16885</name>
</gene>
<evidence type="ECO:0000313" key="2">
    <source>
        <dbReference type="Proteomes" id="UP000482155"/>
    </source>
</evidence>
<dbReference type="AlphaFoldDB" id="A0A6B3STR9"/>
<dbReference type="Pfam" id="PF05768">
    <property type="entry name" value="Glrx-like"/>
    <property type="match status" value="1"/>
</dbReference>
<dbReference type="Gene3D" id="3.40.30.10">
    <property type="entry name" value="Glutaredoxin"/>
    <property type="match status" value="1"/>
</dbReference>
<proteinExistence type="predicted"/>
<organism evidence="1 2">
    <name type="scientific">Noviherbaspirillum galbum</name>
    <dbReference type="NCBI Taxonomy" id="2709383"/>
    <lineage>
        <taxon>Bacteria</taxon>
        <taxon>Pseudomonadati</taxon>
        <taxon>Pseudomonadota</taxon>
        <taxon>Betaproteobacteria</taxon>
        <taxon>Burkholderiales</taxon>
        <taxon>Oxalobacteraceae</taxon>
        <taxon>Noviherbaspirillum</taxon>
    </lineage>
</organism>
<reference evidence="1 2" key="1">
    <citation type="submission" date="2020-02" db="EMBL/GenBank/DDBJ databases">
        <authorList>
            <person name="Kim M.K."/>
        </authorList>
    </citation>
    <scope>NUCLEOTIDE SEQUENCE [LARGE SCALE GENOMIC DNA]</scope>
    <source>
        <strain evidence="1 2">17J57-3</strain>
    </source>
</reference>
<sequence length="95" mass="10450">MTIITAPEAAAVTHFTLYSRSYCHLCDDLLEALQSLSGEYPFTVEVIDVDSDESLVAQFDELVPVLFGRKGEAGAIQLCNYFLDEARVRAFLAAS</sequence>
<dbReference type="EMBL" id="JAAIVB010000055">
    <property type="protein sequence ID" value="NEX62765.1"/>
    <property type="molecule type" value="Genomic_DNA"/>
</dbReference>
<keyword evidence="2" id="KW-1185">Reference proteome</keyword>
<dbReference type="Proteomes" id="UP000482155">
    <property type="component" value="Unassembled WGS sequence"/>
</dbReference>
<dbReference type="RefSeq" id="WP_163965604.1">
    <property type="nucleotide sequence ID" value="NZ_JAAIVB010000055.1"/>
</dbReference>
<comment type="caution">
    <text evidence="1">The sequence shown here is derived from an EMBL/GenBank/DDBJ whole genome shotgun (WGS) entry which is preliminary data.</text>
</comment>
<protein>
    <submittedName>
        <fullName evidence="1">Glutaredoxin family protein</fullName>
    </submittedName>
</protein>
<dbReference type="SUPFAM" id="SSF52833">
    <property type="entry name" value="Thioredoxin-like"/>
    <property type="match status" value="1"/>
</dbReference>
<accession>A0A6B3STR9</accession>
<dbReference type="InterPro" id="IPR036249">
    <property type="entry name" value="Thioredoxin-like_sf"/>
</dbReference>